<dbReference type="AlphaFoldDB" id="A0A0A0LL63"/>
<protein>
    <submittedName>
        <fullName evidence="2">Uncharacterized protein</fullName>
    </submittedName>
</protein>
<gene>
    <name evidence="2" type="ORF">Csa_2G356620</name>
</gene>
<reference evidence="2 3" key="1">
    <citation type="journal article" date="2009" name="Nat. Genet.">
        <title>The genome of the cucumber, Cucumis sativus L.</title>
        <authorList>
            <person name="Huang S."/>
            <person name="Li R."/>
            <person name="Zhang Z."/>
            <person name="Li L."/>
            <person name="Gu X."/>
            <person name="Fan W."/>
            <person name="Lucas W.J."/>
            <person name="Wang X."/>
            <person name="Xie B."/>
            <person name="Ni P."/>
            <person name="Ren Y."/>
            <person name="Zhu H."/>
            <person name="Li J."/>
            <person name="Lin K."/>
            <person name="Jin W."/>
            <person name="Fei Z."/>
            <person name="Li G."/>
            <person name="Staub J."/>
            <person name="Kilian A."/>
            <person name="van der Vossen E.A."/>
            <person name="Wu Y."/>
            <person name="Guo J."/>
            <person name="He J."/>
            <person name="Jia Z."/>
            <person name="Ren Y."/>
            <person name="Tian G."/>
            <person name="Lu Y."/>
            <person name="Ruan J."/>
            <person name="Qian W."/>
            <person name="Wang M."/>
            <person name="Huang Q."/>
            <person name="Li B."/>
            <person name="Xuan Z."/>
            <person name="Cao J."/>
            <person name="Asan"/>
            <person name="Wu Z."/>
            <person name="Zhang J."/>
            <person name="Cai Q."/>
            <person name="Bai Y."/>
            <person name="Zhao B."/>
            <person name="Han Y."/>
            <person name="Li Y."/>
            <person name="Li X."/>
            <person name="Wang S."/>
            <person name="Shi Q."/>
            <person name="Liu S."/>
            <person name="Cho W.K."/>
            <person name="Kim J.Y."/>
            <person name="Xu Y."/>
            <person name="Heller-Uszynska K."/>
            <person name="Miao H."/>
            <person name="Cheng Z."/>
            <person name="Zhang S."/>
            <person name="Wu J."/>
            <person name="Yang Y."/>
            <person name="Kang H."/>
            <person name="Li M."/>
            <person name="Liang H."/>
            <person name="Ren X."/>
            <person name="Shi Z."/>
            <person name="Wen M."/>
            <person name="Jian M."/>
            <person name="Yang H."/>
            <person name="Zhang G."/>
            <person name="Yang Z."/>
            <person name="Chen R."/>
            <person name="Liu S."/>
            <person name="Li J."/>
            <person name="Ma L."/>
            <person name="Liu H."/>
            <person name="Zhou Y."/>
            <person name="Zhao J."/>
            <person name="Fang X."/>
            <person name="Li G."/>
            <person name="Fang L."/>
            <person name="Li Y."/>
            <person name="Liu D."/>
            <person name="Zheng H."/>
            <person name="Zhang Y."/>
            <person name="Qin N."/>
            <person name="Li Z."/>
            <person name="Yang G."/>
            <person name="Yang S."/>
            <person name="Bolund L."/>
            <person name="Kristiansen K."/>
            <person name="Zheng H."/>
            <person name="Li S."/>
            <person name="Zhang X."/>
            <person name="Yang H."/>
            <person name="Wang J."/>
            <person name="Sun R."/>
            <person name="Zhang B."/>
            <person name="Jiang S."/>
            <person name="Wang J."/>
            <person name="Du Y."/>
            <person name="Li S."/>
        </authorList>
    </citation>
    <scope>NUCLEOTIDE SEQUENCE [LARGE SCALE GENOMIC DNA]</scope>
    <source>
        <strain evidence="3">cv. 9930</strain>
    </source>
</reference>
<keyword evidence="3" id="KW-1185">Reference proteome</keyword>
<dbReference type="EMBL" id="CM002923">
    <property type="protein sequence ID" value="KGN62488.1"/>
    <property type="molecule type" value="Genomic_DNA"/>
</dbReference>
<name>A0A0A0LL63_CUCSA</name>
<dbReference type="Gramene" id="KGN62488">
    <property type="protein sequence ID" value="KGN62488"/>
    <property type="gene ID" value="Csa_2G356620"/>
</dbReference>
<sequence>MIRVALTLKASEVDPSTTIVIAKIIVKYQRRPSKSKVGDKPPSKSKPRVTKKIYQ</sequence>
<evidence type="ECO:0000313" key="3">
    <source>
        <dbReference type="Proteomes" id="UP000029981"/>
    </source>
</evidence>
<organism evidence="2 3">
    <name type="scientific">Cucumis sativus</name>
    <name type="common">Cucumber</name>
    <dbReference type="NCBI Taxonomy" id="3659"/>
    <lineage>
        <taxon>Eukaryota</taxon>
        <taxon>Viridiplantae</taxon>
        <taxon>Streptophyta</taxon>
        <taxon>Embryophyta</taxon>
        <taxon>Tracheophyta</taxon>
        <taxon>Spermatophyta</taxon>
        <taxon>Magnoliopsida</taxon>
        <taxon>eudicotyledons</taxon>
        <taxon>Gunneridae</taxon>
        <taxon>Pentapetalae</taxon>
        <taxon>rosids</taxon>
        <taxon>fabids</taxon>
        <taxon>Cucurbitales</taxon>
        <taxon>Cucurbitaceae</taxon>
        <taxon>Benincaseae</taxon>
        <taxon>Cucumis</taxon>
    </lineage>
</organism>
<reference evidence="2 3" key="4">
    <citation type="journal article" date="2011" name="BMC Genomics">
        <title>RNA-Seq improves annotation of protein-coding genes in the cucumber genome.</title>
        <authorList>
            <person name="Li Z."/>
            <person name="Zhang Z."/>
            <person name="Yan P."/>
            <person name="Huang S."/>
            <person name="Fei Z."/>
            <person name="Lin K."/>
        </authorList>
    </citation>
    <scope>NUCLEOTIDE SEQUENCE [LARGE SCALE GENOMIC DNA]</scope>
    <source>
        <strain evidence="3">cv. 9930</strain>
    </source>
</reference>
<feature type="compositionally biased region" description="Basic residues" evidence="1">
    <location>
        <begin position="43"/>
        <end position="55"/>
    </location>
</feature>
<evidence type="ECO:0000256" key="1">
    <source>
        <dbReference type="SAM" id="MobiDB-lite"/>
    </source>
</evidence>
<accession>A0A0A0LL63</accession>
<reference evidence="2 3" key="2">
    <citation type="journal article" date="2009" name="PLoS ONE">
        <title>An integrated genetic and cytogenetic map of the cucumber genome.</title>
        <authorList>
            <person name="Ren Y."/>
            <person name="Zhang Z."/>
            <person name="Liu J."/>
            <person name="Staub J.E."/>
            <person name="Han Y."/>
            <person name="Cheng Z."/>
            <person name="Li X."/>
            <person name="Lu J."/>
            <person name="Miao H."/>
            <person name="Kang H."/>
            <person name="Xie B."/>
            <person name="Gu X."/>
            <person name="Wang X."/>
            <person name="Du Y."/>
            <person name="Jin W."/>
            <person name="Huang S."/>
        </authorList>
    </citation>
    <scope>NUCLEOTIDE SEQUENCE [LARGE SCALE GENOMIC DNA]</scope>
    <source>
        <strain evidence="3">cv. 9930</strain>
    </source>
</reference>
<proteinExistence type="predicted"/>
<evidence type="ECO:0000313" key="2">
    <source>
        <dbReference type="EMBL" id="KGN62488.1"/>
    </source>
</evidence>
<dbReference type="Proteomes" id="UP000029981">
    <property type="component" value="Chromosome 2"/>
</dbReference>
<reference evidence="2 3" key="3">
    <citation type="journal article" date="2010" name="BMC Genomics">
        <title>Transcriptome sequencing and comparative analysis of cucumber flowers with different sex types.</title>
        <authorList>
            <person name="Guo S."/>
            <person name="Zheng Y."/>
            <person name="Joung J.G."/>
            <person name="Liu S."/>
            <person name="Zhang Z."/>
            <person name="Crasta O.R."/>
            <person name="Sobral B.W."/>
            <person name="Xu Y."/>
            <person name="Huang S."/>
            <person name="Fei Z."/>
        </authorList>
    </citation>
    <scope>NUCLEOTIDE SEQUENCE [LARGE SCALE GENOMIC DNA]</scope>
    <source>
        <strain evidence="3">cv. 9930</strain>
    </source>
</reference>
<feature type="region of interest" description="Disordered" evidence="1">
    <location>
        <begin position="30"/>
        <end position="55"/>
    </location>
</feature>